<dbReference type="PANTHER" id="PTHR24061">
    <property type="entry name" value="CALCIUM-SENSING RECEPTOR-RELATED"/>
    <property type="match status" value="1"/>
</dbReference>
<keyword evidence="6" id="KW-0325">Glycoprotein</keyword>
<evidence type="ECO:0000256" key="6">
    <source>
        <dbReference type="ARBA" id="ARBA00023180"/>
    </source>
</evidence>
<name>A0AAV7KPT2_PLEWA</name>
<dbReference type="Proteomes" id="UP001066276">
    <property type="component" value="Chromosome 12"/>
</dbReference>
<protein>
    <recommendedName>
        <fullName evidence="8">Receptor ligand binding region domain-containing protein</fullName>
    </recommendedName>
</protein>
<comment type="caution">
    <text evidence="9">The sequence shown here is derived from an EMBL/GenBank/DDBJ whole genome shotgun (WGS) entry which is preliminary data.</text>
</comment>
<evidence type="ECO:0000256" key="1">
    <source>
        <dbReference type="ARBA" id="ARBA00004141"/>
    </source>
</evidence>
<evidence type="ECO:0000256" key="4">
    <source>
        <dbReference type="ARBA" id="ARBA00023136"/>
    </source>
</evidence>
<proteinExistence type="predicted"/>
<feature type="signal peptide" evidence="7">
    <location>
        <begin position="1"/>
        <end position="30"/>
    </location>
</feature>
<dbReference type="EMBL" id="JANPWB010000016">
    <property type="protein sequence ID" value="KAJ1080379.1"/>
    <property type="molecule type" value="Genomic_DNA"/>
</dbReference>
<keyword evidence="10" id="KW-1185">Reference proteome</keyword>
<keyword evidence="5" id="KW-0675">Receptor</keyword>
<dbReference type="InterPro" id="IPR000068">
    <property type="entry name" value="GPCR_3_Ca_sens_rcpt-rel"/>
</dbReference>
<organism evidence="9 10">
    <name type="scientific">Pleurodeles waltl</name>
    <name type="common">Iberian ribbed newt</name>
    <dbReference type="NCBI Taxonomy" id="8319"/>
    <lineage>
        <taxon>Eukaryota</taxon>
        <taxon>Metazoa</taxon>
        <taxon>Chordata</taxon>
        <taxon>Craniata</taxon>
        <taxon>Vertebrata</taxon>
        <taxon>Euteleostomi</taxon>
        <taxon>Amphibia</taxon>
        <taxon>Batrachia</taxon>
        <taxon>Caudata</taxon>
        <taxon>Salamandroidea</taxon>
        <taxon>Salamandridae</taxon>
        <taxon>Pleurodelinae</taxon>
        <taxon>Pleurodeles</taxon>
    </lineage>
</organism>
<dbReference type="FunFam" id="3.40.50.2300:FF:000752">
    <property type="entry name" value="Uncharacterized protein"/>
    <property type="match status" value="1"/>
</dbReference>
<reference evidence="9" key="1">
    <citation type="journal article" date="2022" name="bioRxiv">
        <title>Sequencing and chromosome-scale assembly of the giantPleurodeles waltlgenome.</title>
        <authorList>
            <person name="Brown T."/>
            <person name="Elewa A."/>
            <person name="Iarovenko S."/>
            <person name="Subramanian E."/>
            <person name="Araus A.J."/>
            <person name="Petzold A."/>
            <person name="Susuki M."/>
            <person name="Suzuki K.-i.T."/>
            <person name="Hayashi T."/>
            <person name="Toyoda A."/>
            <person name="Oliveira C."/>
            <person name="Osipova E."/>
            <person name="Leigh N.D."/>
            <person name="Simon A."/>
            <person name="Yun M.H."/>
        </authorList>
    </citation>
    <scope>NUCLEOTIDE SEQUENCE</scope>
    <source>
        <strain evidence="9">20211129_DDA</strain>
        <tissue evidence="9">Liver</tissue>
    </source>
</reference>
<feature type="domain" description="Receptor ligand binding region" evidence="8">
    <location>
        <begin position="91"/>
        <end position="181"/>
    </location>
</feature>
<comment type="subcellular location">
    <subcellularLocation>
        <location evidence="1">Membrane</location>
        <topology evidence="1">Multi-pass membrane protein</topology>
    </subcellularLocation>
</comment>
<keyword evidence="4" id="KW-0472">Membrane</keyword>
<keyword evidence="2" id="KW-0812">Transmembrane</keyword>
<evidence type="ECO:0000259" key="8">
    <source>
        <dbReference type="Pfam" id="PF01094"/>
    </source>
</evidence>
<dbReference type="AlphaFoldDB" id="A0AAV7KPT2"/>
<feature type="chain" id="PRO_5043911020" description="Receptor ligand binding region domain-containing protein" evidence="7">
    <location>
        <begin position="31"/>
        <end position="188"/>
    </location>
</feature>
<evidence type="ECO:0000256" key="2">
    <source>
        <dbReference type="ARBA" id="ARBA00022692"/>
    </source>
</evidence>
<dbReference type="GO" id="GO:0004930">
    <property type="term" value="F:G protein-coupled receptor activity"/>
    <property type="evidence" value="ECO:0007669"/>
    <property type="project" value="InterPro"/>
</dbReference>
<evidence type="ECO:0000256" key="3">
    <source>
        <dbReference type="ARBA" id="ARBA00022989"/>
    </source>
</evidence>
<evidence type="ECO:0000256" key="7">
    <source>
        <dbReference type="SAM" id="SignalP"/>
    </source>
</evidence>
<dbReference type="Gene3D" id="3.40.50.2300">
    <property type="match status" value="1"/>
</dbReference>
<dbReference type="PANTHER" id="PTHR24061:SF585">
    <property type="entry name" value="EXTRACELLULAR CALCIUM-SENSING RECEPTOR"/>
    <property type="match status" value="1"/>
</dbReference>
<dbReference type="PRINTS" id="PR00248">
    <property type="entry name" value="GPCRMGR"/>
</dbReference>
<dbReference type="GO" id="GO:0005886">
    <property type="term" value="C:plasma membrane"/>
    <property type="evidence" value="ECO:0007669"/>
    <property type="project" value="TreeGrafter"/>
</dbReference>
<dbReference type="InterPro" id="IPR000337">
    <property type="entry name" value="GPCR_3"/>
</dbReference>
<sequence>MAGRAFTRLHYLQKFTVILLFCSLMPVAVTHRVMAGCELQESDASGFTRDGDILIGGIFPVHDDTDQQDITFREQPLPVTCETFGIQNYQWVQAMVFAIEEINNNSNLLPNITLGFQIYDSCTVLQRALRGALWILSGQDEPVPNYWCRTGLPPAAIIGDAGSTRSVALARILGLYRYPQVRQFYATL</sequence>
<dbReference type="InterPro" id="IPR001828">
    <property type="entry name" value="ANF_lig-bd_rcpt"/>
</dbReference>
<dbReference type="SUPFAM" id="SSF53822">
    <property type="entry name" value="Periplasmic binding protein-like I"/>
    <property type="match status" value="1"/>
</dbReference>
<evidence type="ECO:0000313" key="9">
    <source>
        <dbReference type="EMBL" id="KAJ1080379.1"/>
    </source>
</evidence>
<keyword evidence="7" id="KW-0732">Signal</keyword>
<gene>
    <name evidence="9" type="ORF">NDU88_000595</name>
</gene>
<dbReference type="Pfam" id="PF01094">
    <property type="entry name" value="ANF_receptor"/>
    <property type="match status" value="1"/>
</dbReference>
<keyword evidence="3" id="KW-1133">Transmembrane helix</keyword>
<accession>A0AAV7KPT2</accession>
<evidence type="ECO:0000256" key="5">
    <source>
        <dbReference type="ARBA" id="ARBA00023170"/>
    </source>
</evidence>
<dbReference type="InterPro" id="IPR028082">
    <property type="entry name" value="Peripla_BP_I"/>
</dbReference>
<evidence type="ECO:0000313" key="10">
    <source>
        <dbReference type="Proteomes" id="UP001066276"/>
    </source>
</evidence>